<dbReference type="Gene3D" id="2.60.120.260">
    <property type="entry name" value="Galactose-binding domain-like"/>
    <property type="match status" value="1"/>
</dbReference>
<dbReference type="InterPro" id="IPR008979">
    <property type="entry name" value="Galactose-bd-like_sf"/>
</dbReference>
<organism evidence="2 3">
    <name type="scientific">Trichomonas vaginalis (strain ATCC PRA-98 / G3)</name>
    <dbReference type="NCBI Taxonomy" id="412133"/>
    <lineage>
        <taxon>Eukaryota</taxon>
        <taxon>Metamonada</taxon>
        <taxon>Parabasalia</taxon>
        <taxon>Trichomonadida</taxon>
        <taxon>Trichomonadidae</taxon>
        <taxon>Trichomonas</taxon>
    </lineage>
</organism>
<dbReference type="RefSeq" id="XP_001324091.1">
    <property type="nucleotide sequence ID" value="XM_001324056.1"/>
</dbReference>
<name>A2E626_TRIV3</name>
<dbReference type="SMR" id="A2E626"/>
<dbReference type="VEuPathDB" id="TrichDB:TVAG_362480"/>
<dbReference type="KEGG" id="tva:4769816"/>
<reference evidence="2" key="2">
    <citation type="journal article" date="2007" name="Science">
        <title>Draft genome sequence of the sexually transmitted pathogen Trichomonas vaginalis.</title>
        <authorList>
            <person name="Carlton J.M."/>
            <person name="Hirt R.P."/>
            <person name="Silva J.C."/>
            <person name="Delcher A.L."/>
            <person name="Schatz M."/>
            <person name="Zhao Q."/>
            <person name="Wortman J.R."/>
            <person name="Bidwell S.L."/>
            <person name="Alsmark U.C.M."/>
            <person name="Besteiro S."/>
            <person name="Sicheritz-Ponten T."/>
            <person name="Noel C.J."/>
            <person name="Dacks J.B."/>
            <person name="Foster P.G."/>
            <person name="Simillion C."/>
            <person name="Van de Peer Y."/>
            <person name="Miranda-Saavedra D."/>
            <person name="Barton G.J."/>
            <person name="Westrop G.D."/>
            <person name="Mueller S."/>
            <person name="Dessi D."/>
            <person name="Fiori P.L."/>
            <person name="Ren Q."/>
            <person name="Paulsen I."/>
            <person name="Zhang H."/>
            <person name="Bastida-Corcuera F.D."/>
            <person name="Simoes-Barbosa A."/>
            <person name="Brown M.T."/>
            <person name="Hayes R.D."/>
            <person name="Mukherjee M."/>
            <person name="Okumura C.Y."/>
            <person name="Schneider R."/>
            <person name="Smith A.J."/>
            <person name="Vanacova S."/>
            <person name="Villalvazo M."/>
            <person name="Haas B.J."/>
            <person name="Pertea M."/>
            <person name="Feldblyum T.V."/>
            <person name="Utterback T.R."/>
            <person name="Shu C.L."/>
            <person name="Osoegawa K."/>
            <person name="de Jong P.J."/>
            <person name="Hrdy I."/>
            <person name="Horvathova L."/>
            <person name="Zubacova Z."/>
            <person name="Dolezal P."/>
            <person name="Malik S.B."/>
            <person name="Logsdon J.M. Jr."/>
            <person name="Henze K."/>
            <person name="Gupta A."/>
            <person name="Wang C.C."/>
            <person name="Dunne R.L."/>
            <person name="Upcroft J.A."/>
            <person name="Upcroft P."/>
            <person name="White O."/>
            <person name="Salzberg S.L."/>
            <person name="Tang P."/>
            <person name="Chiu C.-H."/>
            <person name="Lee Y.-S."/>
            <person name="Embley T.M."/>
            <person name="Coombs G.H."/>
            <person name="Mottram J.C."/>
            <person name="Tachezy J."/>
            <person name="Fraser-Liggett C.M."/>
            <person name="Johnson P.J."/>
        </authorList>
    </citation>
    <scope>NUCLEOTIDE SEQUENCE [LARGE SCALE GENOMIC DNA]</scope>
    <source>
        <strain evidence="2">G3</strain>
    </source>
</reference>
<evidence type="ECO:0000256" key="1">
    <source>
        <dbReference type="SAM" id="MobiDB-lite"/>
    </source>
</evidence>
<evidence type="ECO:0008006" key="4">
    <source>
        <dbReference type="Google" id="ProtNLM"/>
    </source>
</evidence>
<evidence type="ECO:0000313" key="2">
    <source>
        <dbReference type="EMBL" id="EAY11868.1"/>
    </source>
</evidence>
<evidence type="ECO:0000313" key="3">
    <source>
        <dbReference type="Proteomes" id="UP000001542"/>
    </source>
</evidence>
<feature type="compositionally biased region" description="Acidic residues" evidence="1">
    <location>
        <begin position="188"/>
        <end position="200"/>
    </location>
</feature>
<dbReference type="Proteomes" id="UP000001542">
    <property type="component" value="Unassembled WGS sequence"/>
</dbReference>
<accession>A2E626</accession>
<reference evidence="2" key="1">
    <citation type="submission" date="2006-10" db="EMBL/GenBank/DDBJ databases">
        <authorList>
            <person name="Amadeo P."/>
            <person name="Zhao Q."/>
            <person name="Wortman J."/>
            <person name="Fraser-Liggett C."/>
            <person name="Carlton J."/>
        </authorList>
    </citation>
    <scope>NUCLEOTIDE SEQUENCE</scope>
    <source>
        <strain evidence="2">G3</strain>
    </source>
</reference>
<keyword evidence="3" id="KW-1185">Reference proteome</keyword>
<gene>
    <name evidence="2" type="ORF">TVAG_362480</name>
</gene>
<dbReference type="InParanoid" id="A2E626"/>
<sequence>MLLCLLSTFNSERGIFRKYYHDKIISVNVSNTSKLHFDGRFQDSSPDLAIQPVDKKEDWSSGCSKNHAVFPWITFSLKNKKFVFDAYFIRSGCGYYGYCCDENIGCCACTLYSWLLQISDDNFTWIDVHKVEKDKSLTRCRSKTYQMDSKYTAKYIRLIQTEATSGEPPCIAINRIDFLGKAINDDGTEDISEEEEEEEADAKIENLTPAHDEDEDISIIGHVSKYNHHQAV</sequence>
<dbReference type="EMBL" id="DS113311">
    <property type="protein sequence ID" value="EAY11868.1"/>
    <property type="molecule type" value="Genomic_DNA"/>
</dbReference>
<protein>
    <recommendedName>
        <fullName evidence="4">F5/8 type C domain-containing protein</fullName>
    </recommendedName>
</protein>
<dbReference type="SUPFAM" id="SSF49785">
    <property type="entry name" value="Galactose-binding domain-like"/>
    <property type="match status" value="1"/>
</dbReference>
<dbReference type="AlphaFoldDB" id="A2E626"/>
<proteinExistence type="predicted"/>
<dbReference type="VEuPathDB" id="TrichDB:TVAGG3_0366060"/>
<feature type="region of interest" description="Disordered" evidence="1">
    <location>
        <begin position="188"/>
        <end position="216"/>
    </location>
</feature>